<feature type="domain" description="Helix-turn-helix" evidence="1">
    <location>
        <begin position="28"/>
        <end position="76"/>
    </location>
</feature>
<name>A0A0A0JNE5_9MICO</name>
<dbReference type="eggNOG" id="ENOG50337W9">
    <property type="taxonomic scope" value="Bacteria"/>
</dbReference>
<dbReference type="AlphaFoldDB" id="A0A0A0JNE5"/>
<organism evidence="2 3">
    <name type="scientific">Knoellia aerolata DSM 18566</name>
    <dbReference type="NCBI Taxonomy" id="1385519"/>
    <lineage>
        <taxon>Bacteria</taxon>
        <taxon>Bacillati</taxon>
        <taxon>Actinomycetota</taxon>
        <taxon>Actinomycetes</taxon>
        <taxon>Micrococcales</taxon>
        <taxon>Intrasporangiaceae</taxon>
        <taxon>Knoellia</taxon>
    </lineage>
</organism>
<dbReference type="GO" id="GO:0003677">
    <property type="term" value="F:DNA binding"/>
    <property type="evidence" value="ECO:0007669"/>
    <property type="project" value="InterPro"/>
</dbReference>
<dbReference type="Proteomes" id="UP000030013">
    <property type="component" value="Unassembled WGS sequence"/>
</dbReference>
<gene>
    <name evidence="2" type="ORF">N801_19780</name>
</gene>
<protein>
    <recommendedName>
        <fullName evidence="1">Helix-turn-helix domain-containing protein</fullName>
    </recommendedName>
</protein>
<dbReference type="EMBL" id="AVPL01000084">
    <property type="protein sequence ID" value="KGN38940.1"/>
    <property type="molecule type" value="Genomic_DNA"/>
</dbReference>
<proteinExistence type="predicted"/>
<dbReference type="Pfam" id="PF12728">
    <property type="entry name" value="HTH_17"/>
    <property type="match status" value="1"/>
</dbReference>
<evidence type="ECO:0000259" key="1">
    <source>
        <dbReference type="Pfam" id="PF12728"/>
    </source>
</evidence>
<evidence type="ECO:0000313" key="2">
    <source>
        <dbReference type="EMBL" id="KGN38940.1"/>
    </source>
</evidence>
<evidence type="ECO:0000313" key="3">
    <source>
        <dbReference type="Proteomes" id="UP000030013"/>
    </source>
</evidence>
<reference evidence="2 3" key="1">
    <citation type="submission" date="2013-08" db="EMBL/GenBank/DDBJ databases">
        <title>The genome sequence of Knoellia aerolata.</title>
        <authorList>
            <person name="Zhu W."/>
            <person name="Wang G."/>
        </authorList>
    </citation>
    <scope>NUCLEOTIDE SEQUENCE [LARGE SCALE GENOMIC DNA]</scope>
    <source>
        <strain evidence="2 3">DSM 18566</strain>
    </source>
</reference>
<dbReference type="InterPro" id="IPR010093">
    <property type="entry name" value="SinI_DNA-bd"/>
</dbReference>
<dbReference type="NCBIfam" id="TIGR01764">
    <property type="entry name" value="excise"/>
    <property type="match status" value="1"/>
</dbReference>
<dbReference type="STRING" id="1385519.N801_19780"/>
<sequence length="86" mass="9736">MDMSTTARNSGGSQYRRKAPIDPIQRRWYTVPEVAEMLGYGPTKVRMMCITGDLRSLKDGGSRRILPAWVDEYVAMRAAEAEADWP</sequence>
<dbReference type="InterPro" id="IPR041657">
    <property type="entry name" value="HTH_17"/>
</dbReference>
<accession>A0A0A0JNE5</accession>
<keyword evidence="3" id="KW-1185">Reference proteome</keyword>
<comment type="caution">
    <text evidence="2">The sequence shown here is derived from an EMBL/GenBank/DDBJ whole genome shotgun (WGS) entry which is preliminary data.</text>
</comment>